<dbReference type="SUPFAM" id="SSF46785">
    <property type="entry name" value="Winged helix' DNA-binding domain"/>
    <property type="match status" value="1"/>
</dbReference>
<dbReference type="FunFam" id="1.10.10.10:FF:001405">
    <property type="entry name" value="Iron dependent repressor"/>
    <property type="match status" value="1"/>
</dbReference>
<dbReference type="Gene3D" id="1.10.10.10">
    <property type="entry name" value="Winged helix-like DNA-binding domain superfamily/Winged helix DNA-binding domain"/>
    <property type="match status" value="1"/>
</dbReference>
<proteinExistence type="inferred from homology"/>
<dbReference type="SMART" id="SM00529">
    <property type="entry name" value="HTH_DTXR"/>
    <property type="match status" value="1"/>
</dbReference>
<keyword evidence="2" id="KW-0805">Transcription regulation</keyword>
<sequence length="138" mass="15878">MRVDSQMSNLSRREFSYLLTIKRYNDSGEGAKINRIAKDLKIAPSSVFEEVSHLEEKGLVKKKEDGVWITNNGTRSINYLIKAHRVIEILLVNIGIDKQTACEYSKQFDYLIPEEIIDKLYNYLGKPSYCPHGLEIPL</sequence>
<dbReference type="AlphaFoldDB" id="A0A157T3P5"/>
<dbReference type="InterPro" id="IPR036390">
    <property type="entry name" value="WH_DNA-bd_sf"/>
</dbReference>
<dbReference type="InterPro" id="IPR036421">
    <property type="entry name" value="Fe_dep_repressor_sf"/>
</dbReference>
<dbReference type="PATRIC" id="fig|2287.9.peg.2538"/>
<dbReference type="Pfam" id="PF02742">
    <property type="entry name" value="Fe_dep_repr_C"/>
    <property type="match status" value="1"/>
</dbReference>
<evidence type="ECO:0000259" key="6">
    <source>
        <dbReference type="Pfam" id="PF02742"/>
    </source>
</evidence>
<dbReference type="InterPro" id="IPR022689">
    <property type="entry name" value="Iron_dep_repressor"/>
</dbReference>
<evidence type="ECO:0000313" key="8">
    <source>
        <dbReference type="Proteomes" id="UP000076770"/>
    </source>
</evidence>
<dbReference type="Proteomes" id="UP000076770">
    <property type="component" value="Chromosome i"/>
</dbReference>
<dbReference type="SUPFAM" id="SSF47979">
    <property type="entry name" value="Iron-dependent repressor protein, dimerization domain"/>
    <property type="match status" value="1"/>
</dbReference>
<keyword evidence="4" id="KW-0804">Transcription</keyword>
<dbReference type="GO" id="GO:0046914">
    <property type="term" value="F:transition metal ion binding"/>
    <property type="evidence" value="ECO:0007669"/>
    <property type="project" value="InterPro"/>
</dbReference>
<comment type="similarity">
    <text evidence="1">Belongs to the DtxR/MntR family.</text>
</comment>
<feature type="domain" description="HTH dtxR-type" evidence="5">
    <location>
        <begin position="11"/>
        <end position="65"/>
    </location>
</feature>
<keyword evidence="3" id="KW-0238">DNA-binding</keyword>
<accession>A0A157T3P5</accession>
<dbReference type="InterPro" id="IPR022687">
    <property type="entry name" value="HTH_DTXR"/>
</dbReference>
<name>A0A157T3P5_SACSO</name>
<evidence type="ECO:0000313" key="7">
    <source>
        <dbReference type="EMBL" id="SAI85965.1"/>
    </source>
</evidence>
<dbReference type="GO" id="GO:0003700">
    <property type="term" value="F:DNA-binding transcription factor activity"/>
    <property type="evidence" value="ECO:0007669"/>
    <property type="project" value="InterPro"/>
</dbReference>
<feature type="domain" description="Iron dependent repressor metal binding and dimerisation" evidence="6">
    <location>
        <begin position="70"/>
        <end position="137"/>
    </location>
</feature>
<dbReference type="SMR" id="A0A157T3P5"/>
<evidence type="ECO:0000256" key="3">
    <source>
        <dbReference type="ARBA" id="ARBA00023125"/>
    </source>
</evidence>
<dbReference type="InterPro" id="IPR036388">
    <property type="entry name" value="WH-like_DNA-bd_sf"/>
</dbReference>
<dbReference type="Pfam" id="PF01325">
    <property type="entry name" value="Fe_dep_repress"/>
    <property type="match status" value="1"/>
</dbReference>
<reference evidence="8" key="1">
    <citation type="submission" date="2016-04" db="EMBL/GenBank/DDBJ databases">
        <authorList>
            <person name="Shah S.A."/>
            <person name="Garrett R.A."/>
        </authorList>
    </citation>
    <scope>NUCLEOTIDE SEQUENCE [LARGE SCALE GENOMIC DNA]</scope>
    <source>
        <strain evidence="8">ATCC 35091 / DSM 1616 / JCM 8930 / NBRC 15331 / P1</strain>
    </source>
</reference>
<evidence type="ECO:0000259" key="5">
    <source>
        <dbReference type="Pfam" id="PF01325"/>
    </source>
</evidence>
<dbReference type="PANTHER" id="PTHR33238:SF7">
    <property type="entry name" value="IRON-DEPENDENT TRANSCRIPTIONAL REGULATOR"/>
    <property type="match status" value="1"/>
</dbReference>
<dbReference type="EMBL" id="LT549890">
    <property type="protein sequence ID" value="SAI85965.1"/>
    <property type="molecule type" value="Genomic_DNA"/>
</dbReference>
<dbReference type="GO" id="GO:0003677">
    <property type="term" value="F:DNA binding"/>
    <property type="evidence" value="ECO:0007669"/>
    <property type="project" value="UniProtKB-KW"/>
</dbReference>
<dbReference type="GO" id="GO:0046983">
    <property type="term" value="F:protein dimerization activity"/>
    <property type="evidence" value="ECO:0007669"/>
    <property type="project" value="InterPro"/>
</dbReference>
<evidence type="ECO:0000256" key="1">
    <source>
        <dbReference type="ARBA" id="ARBA00007871"/>
    </source>
</evidence>
<organism evidence="7 8">
    <name type="scientific">Saccharolobus solfataricus</name>
    <name type="common">Sulfolobus solfataricus</name>
    <dbReference type="NCBI Taxonomy" id="2287"/>
    <lineage>
        <taxon>Archaea</taxon>
        <taxon>Thermoproteota</taxon>
        <taxon>Thermoprotei</taxon>
        <taxon>Sulfolobales</taxon>
        <taxon>Sulfolobaceae</taxon>
        <taxon>Saccharolobus</taxon>
    </lineage>
</organism>
<dbReference type="PANTHER" id="PTHR33238">
    <property type="entry name" value="IRON (METAL) DEPENDENT REPRESSOR, DTXR FAMILY"/>
    <property type="match status" value="1"/>
</dbReference>
<dbReference type="InterPro" id="IPR001367">
    <property type="entry name" value="Fe_dep_repressor"/>
</dbReference>
<evidence type="ECO:0000256" key="4">
    <source>
        <dbReference type="ARBA" id="ARBA00023163"/>
    </source>
</evidence>
<protein>
    <submittedName>
        <fullName evidence="7">Iron dependent repressor</fullName>
    </submittedName>
</protein>
<evidence type="ECO:0000256" key="2">
    <source>
        <dbReference type="ARBA" id="ARBA00023015"/>
    </source>
</evidence>
<gene>
    <name evidence="7" type="ORF">SSOP1_2411</name>
</gene>
<dbReference type="InterPro" id="IPR050536">
    <property type="entry name" value="DtxR_MntR_Metal-Reg"/>
</dbReference>